<dbReference type="GO" id="GO:0007214">
    <property type="term" value="P:gamma-aminobutyric acid signaling pathway"/>
    <property type="evidence" value="ECO:0007669"/>
    <property type="project" value="TreeGrafter"/>
</dbReference>
<feature type="domain" description="Receptor ligand binding region" evidence="10">
    <location>
        <begin position="65"/>
        <end position="96"/>
    </location>
</feature>
<evidence type="ECO:0000313" key="11">
    <source>
        <dbReference type="EMBL" id="CRL02840.1"/>
    </source>
</evidence>
<dbReference type="InterPro" id="IPR001828">
    <property type="entry name" value="ANF_lig-bd_rcpt"/>
</dbReference>
<sequence>MGVFKNNYCISRNVELNAMLVYKSFYFFITILVFETSYVNGTNQLHIGGIFPIAGKGGWQGGQACMPAANLALEDVNNNPDLLPGFQLTLHSNDSEVSKRIEMKI</sequence>
<dbReference type="GO" id="GO:0004965">
    <property type="term" value="F:G protein-coupled GABA receptor activity"/>
    <property type="evidence" value="ECO:0007669"/>
    <property type="project" value="InterPro"/>
</dbReference>
<keyword evidence="12" id="KW-1185">Reference proteome</keyword>
<dbReference type="Pfam" id="PF01094">
    <property type="entry name" value="ANF_receptor"/>
    <property type="match status" value="1"/>
</dbReference>
<organism evidence="11 12">
    <name type="scientific">Clunio marinus</name>
    <dbReference type="NCBI Taxonomy" id="568069"/>
    <lineage>
        <taxon>Eukaryota</taxon>
        <taxon>Metazoa</taxon>
        <taxon>Ecdysozoa</taxon>
        <taxon>Arthropoda</taxon>
        <taxon>Hexapoda</taxon>
        <taxon>Insecta</taxon>
        <taxon>Pterygota</taxon>
        <taxon>Neoptera</taxon>
        <taxon>Endopterygota</taxon>
        <taxon>Diptera</taxon>
        <taxon>Nematocera</taxon>
        <taxon>Chironomoidea</taxon>
        <taxon>Chironomidae</taxon>
        <taxon>Clunio</taxon>
    </lineage>
</organism>
<dbReference type="OrthoDB" id="17569at2759"/>
<keyword evidence="8" id="KW-0807">Transducer</keyword>
<name>A0A1J1IRR3_9DIPT</name>
<evidence type="ECO:0000256" key="3">
    <source>
        <dbReference type="ARBA" id="ARBA00022989"/>
    </source>
</evidence>
<dbReference type="PANTHER" id="PTHR10519">
    <property type="entry name" value="GABA-B RECEPTOR"/>
    <property type="match status" value="1"/>
</dbReference>
<evidence type="ECO:0000256" key="6">
    <source>
        <dbReference type="ARBA" id="ARBA00023170"/>
    </source>
</evidence>
<keyword evidence="4" id="KW-0297">G-protein coupled receptor</keyword>
<proteinExistence type="predicted"/>
<keyword evidence="6" id="KW-0675">Receptor</keyword>
<dbReference type="InterPro" id="IPR002455">
    <property type="entry name" value="GPCR3_GABA-B"/>
</dbReference>
<dbReference type="AlphaFoldDB" id="A0A1J1IRR3"/>
<evidence type="ECO:0000256" key="9">
    <source>
        <dbReference type="SAM" id="Phobius"/>
    </source>
</evidence>
<dbReference type="InterPro" id="IPR028082">
    <property type="entry name" value="Peripla_BP_I"/>
</dbReference>
<feature type="transmembrane region" description="Helical" evidence="9">
    <location>
        <begin position="20"/>
        <end position="39"/>
    </location>
</feature>
<evidence type="ECO:0000256" key="8">
    <source>
        <dbReference type="ARBA" id="ARBA00023224"/>
    </source>
</evidence>
<protein>
    <submittedName>
        <fullName evidence="11">CLUMA_CG015787, isoform A</fullName>
    </submittedName>
</protein>
<evidence type="ECO:0000256" key="1">
    <source>
        <dbReference type="ARBA" id="ARBA00004370"/>
    </source>
</evidence>
<reference evidence="11 12" key="1">
    <citation type="submission" date="2015-04" db="EMBL/GenBank/DDBJ databases">
        <authorList>
            <person name="Syromyatnikov M.Y."/>
            <person name="Popov V.N."/>
        </authorList>
    </citation>
    <scope>NUCLEOTIDE SEQUENCE [LARGE SCALE GENOMIC DNA]</scope>
</reference>
<dbReference type="EMBL" id="CVRI01000058">
    <property type="protein sequence ID" value="CRL02840.1"/>
    <property type="molecule type" value="Genomic_DNA"/>
</dbReference>
<dbReference type="STRING" id="568069.A0A1J1IRR3"/>
<dbReference type="PANTHER" id="PTHR10519:SF77">
    <property type="entry name" value="GAMMA-AMINOBUTYRIC ACID TYPE B RECEPTOR SUBUNIT 1"/>
    <property type="match status" value="1"/>
</dbReference>
<evidence type="ECO:0000256" key="2">
    <source>
        <dbReference type="ARBA" id="ARBA00022692"/>
    </source>
</evidence>
<evidence type="ECO:0000256" key="4">
    <source>
        <dbReference type="ARBA" id="ARBA00023040"/>
    </source>
</evidence>
<evidence type="ECO:0000259" key="10">
    <source>
        <dbReference type="Pfam" id="PF01094"/>
    </source>
</evidence>
<dbReference type="Gene3D" id="3.40.50.2300">
    <property type="match status" value="1"/>
</dbReference>
<keyword evidence="5 9" id="KW-0472">Membrane</keyword>
<comment type="subcellular location">
    <subcellularLocation>
        <location evidence="1">Membrane</location>
    </subcellularLocation>
</comment>
<gene>
    <name evidence="11" type="ORF">CLUMA_CG015787</name>
</gene>
<keyword evidence="7" id="KW-0325">Glycoprotein</keyword>
<dbReference type="SUPFAM" id="SSF53822">
    <property type="entry name" value="Periplasmic binding protein-like I"/>
    <property type="match status" value="1"/>
</dbReference>
<keyword evidence="3 9" id="KW-1133">Transmembrane helix</keyword>
<accession>A0A1J1IRR3</accession>
<keyword evidence="2 9" id="KW-0812">Transmembrane</keyword>
<evidence type="ECO:0000256" key="7">
    <source>
        <dbReference type="ARBA" id="ARBA00023180"/>
    </source>
</evidence>
<dbReference type="Proteomes" id="UP000183832">
    <property type="component" value="Unassembled WGS sequence"/>
</dbReference>
<evidence type="ECO:0000313" key="12">
    <source>
        <dbReference type="Proteomes" id="UP000183832"/>
    </source>
</evidence>
<evidence type="ECO:0000256" key="5">
    <source>
        <dbReference type="ARBA" id="ARBA00023136"/>
    </source>
</evidence>
<dbReference type="GO" id="GO:0038039">
    <property type="term" value="C:G protein-coupled receptor heterodimeric complex"/>
    <property type="evidence" value="ECO:0007669"/>
    <property type="project" value="TreeGrafter"/>
</dbReference>